<evidence type="ECO:0000256" key="5">
    <source>
        <dbReference type="ARBA" id="ARBA00023027"/>
    </source>
</evidence>
<reference evidence="9 10" key="1">
    <citation type="journal article" date="2009" name="Stand. Genomic Sci.">
        <title>Complete genome sequence of Cryptobacterium curtum type strain (12-3).</title>
        <authorList>
            <person name="Mavrommatis K."/>
            <person name="Pukall R."/>
            <person name="Rohde C."/>
            <person name="Chen F."/>
            <person name="Sims D."/>
            <person name="Brettin T."/>
            <person name="Kuske C."/>
            <person name="Detter J.C."/>
            <person name="Han C."/>
            <person name="Lapidus A."/>
            <person name="Copeland A."/>
            <person name="Glavina Del Rio T."/>
            <person name="Nolan M."/>
            <person name="Lucas S."/>
            <person name="Tice H."/>
            <person name="Cheng J.F."/>
            <person name="Bruce D."/>
            <person name="Goodwin L."/>
            <person name="Pitluck S."/>
            <person name="Ovchinnikova G."/>
            <person name="Pati A."/>
            <person name="Ivanova N."/>
            <person name="Chen A."/>
            <person name="Palaniappan K."/>
            <person name="Chain P."/>
            <person name="D'haeseleer P."/>
            <person name="Goker M."/>
            <person name="Bristow J."/>
            <person name="Eisen J.A."/>
            <person name="Markowitz V."/>
            <person name="Hugenholtz P."/>
            <person name="Rohde M."/>
            <person name="Klenk H.P."/>
            <person name="Kyrpides N.C."/>
        </authorList>
    </citation>
    <scope>NUCLEOTIDE SEQUENCE [LARGE SCALE GENOMIC DNA]</scope>
    <source>
        <strain evidence="10">ATCC 700683 / DSM 15641 / 12-3</strain>
    </source>
</reference>
<keyword evidence="10" id="KW-1185">Reference proteome</keyword>
<dbReference type="AlphaFoldDB" id="C7MPL8"/>
<dbReference type="PANTHER" id="PTHR23090:SF9">
    <property type="entry name" value="GLUTAMINE-DEPENDENT NAD(+) SYNTHETASE"/>
    <property type="match status" value="1"/>
</dbReference>
<evidence type="ECO:0000259" key="8">
    <source>
        <dbReference type="Pfam" id="PF02540"/>
    </source>
</evidence>
<dbReference type="HOGENOM" id="CLU_059327_1_0_11"/>
<evidence type="ECO:0000313" key="10">
    <source>
        <dbReference type="Proteomes" id="UP000000954"/>
    </source>
</evidence>
<proteinExistence type="inferred from homology"/>
<comment type="pathway">
    <text evidence="1">Cofactor biosynthesis; NAD(+) biosynthesis.</text>
</comment>
<evidence type="ECO:0000256" key="3">
    <source>
        <dbReference type="ARBA" id="ARBA00022741"/>
    </source>
</evidence>
<gene>
    <name evidence="9" type="ordered locus">Ccur_11710</name>
</gene>
<dbReference type="EC" id="6.3.1.5" evidence="7"/>
<dbReference type="STRING" id="469378.Ccur_11710"/>
<dbReference type="RefSeq" id="WP_015778721.1">
    <property type="nucleotide sequence ID" value="NC_013170.1"/>
</dbReference>
<dbReference type="GO" id="GO:0009435">
    <property type="term" value="P:NAD+ biosynthetic process"/>
    <property type="evidence" value="ECO:0007669"/>
    <property type="project" value="UniProtKB-UniPathway"/>
</dbReference>
<comment type="similarity">
    <text evidence="6">Belongs to the NAD synthetase family.</text>
</comment>
<evidence type="ECO:0000256" key="2">
    <source>
        <dbReference type="ARBA" id="ARBA00022598"/>
    </source>
</evidence>
<dbReference type="EMBL" id="CP001682">
    <property type="protein sequence ID" value="ACU94858.1"/>
    <property type="molecule type" value="Genomic_DNA"/>
</dbReference>
<dbReference type="GO" id="GO:0005737">
    <property type="term" value="C:cytoplasm"/>
    <property type="evidence" value="ECO:0007669"/>
    <property type="project" value="InterPro"/>
</dbReference>
<keyword evidence="4 6" id="KW-0067">ATP-binding</keyword>
<dbReference type="SUPFAM" id="SSF52402">
    <property type="entry name" value="Adenine nucleotide alpha hydrolases-like"/>
    <property type="match status" value="1"/>
</dbReference>
<keyword evidence="2 6" id="KW-0436">Ligase</keyword>
<sequence>MDAFEKYDTCVAALRTFAHQAGFTECVIGLSGGIDSALCAVLCVDAFGASSVHGVLLPGPYSSAHSVEDAEDEARTLGIDYQVLSIVEPYQAFAELLAEPCGKAWDNLPSQNTQARCRMVCLMALSNAHGWMLVNTGNKSEAMMGYSTLYGDTAGAFAPIGGLYKTDVYTLSRARNERARAAGLPEPIPTRVLVKPPSAELAPGQEDESSLGIDYATLDAILIRYFEWGWEVERIVSEGLSGSKNVSEVRQIIERAQRFAFKRALEPPYPSARFYD</sequence>
<keyword evidence="3 6" id="KW-0547">Nucleotide-binding</keyword>
<dbReference type="GO" id="GO:0004359">
    <property type="term" value="F:glutaminase activity"/>
    <property type="evidence" value="ECO:0007669"/>
    <property type="project" value="InterPro"/>
</dbReference>
<evidence type="ECO:0000256" key="4">
    <source>
        <dbReference type="ARBA" id="ARBA00022840"/>
    </source>
</evidence>
<keyword evidence="5 6" id="KW-0520">NAD</keyword>
<dbReference type="Proteomes" id="UP000000954">
    <property type="component" value="Chromosome"/>
</dbReference>
<dbReference type="InterPro" id="IPR014729">
    <property type="entry name" value="Rossmann-like_a/b/a_fold"/>
</dbReference>
<dbReference type="InterPro" id="IPR022310">
    <property type="entry name" value="NAD/GMP_synthase"/>
</dbReference>
<comment type="catalytic activity">
    <reaction evidence="7">
        <text>deamido-NAD(+) + NH4(+) + ATP = AMP + diphosphate + NAD(+) + H(+)</text>
        <dbReference type="Rhea" id="RHEA:21188"/>
        <dbReference type="ChEBI" id="CHEBI:15378"/>
        <dbReference type="ChEBI" id="CHEBI:28938"/>
        <dbReference type="ChEBI" id="CHEBI:30616"/>
        <dbReference type="ChEBI" id="CHEBI:33019"/>
        <dbReference type="ChEBI" id="CHEBI:57540"/>
        <dbReference type="ChEBI" id="CHEBI:58437"/>
        <dbReference type="ChEBI" id="CHEBI:456215"/>
        <dbReference type="EC" id="6.3.1.5"/>
    </reaction>
</comment>
<name>C7MPL8_CRYCD</name>
<dbReference type="GO" id="GO:0008795">
    <property type="term" value="F:NAD+ synthase activity"/>
    <property type="evidence" value="ECO:0007669"/>
    <property type="project" value="UniProtKB-EC"/>
</dbReference>
<dbReference type="Gene3D" id="3.40.50.620">
    <property type="entry name" value="HUPs"/>
    <property type="match status" value="1"/>
</dbReference>
<dbReference type="NCBIfam" id="TIGR00552">
    <property type="entry name" value="nadE"/>
    <property type="match status" value="1"/>
</dbReference>
<dbReference type="GO" id="GO:0003952">
    <property type="term" value="F:NAD+ synthase (glutamine-hydrolyzing) activity"/>
    <property type="evidence" value="ECO:0007669"/>
    <property type="project" value="InterPro"/>
</dbReference>
<dbReference type="UniPathway" id="UPA00253">
    <property type="reaction ID" value="UER00333"/>
</dbReference>
<dbReference type="InterPro" id="IPR003694">
    <property type="entry name" value="NAD_synthase"/>
</dbReference>
<evidence type="ECO:0000256" key="6">
    <source>
        <dbReference type="RuleBase" id="RU003811"/>
    </source>
</evidence>
<feature type="domain" description="NAD/GMP synthase" evidence="8">
    <location>
        <begin position="9"/>
        <end position="264"/>
    </location>
</feature>
<evidence type="ECO:0000313" key="9">
    <source>
        <dbReference type="EMBL" id="ACU94858.1"/>
    </source>
</evidence>
<evidence type="ECO:0000256" key="7">
    <source>
        <dbReference type="RuleBase" id="RU003812"/>
    </source>
</evidence>
<protein>
    <recommendedName>
        <fullName evidence="7">NH(3)-dependent NAD(+) synthetase</fullName>
        <ecNumber evidence="7">6.3.1.5</ecNumber>
    </recommendedName>
</protein>
<dbReference type="PANTHER" id="PTHR23090">
    <property type="entry name" value="NH 3 /GLUTAMINE-DEPENDENT NAD + SYNTHETASE"/>
    <property type="match status" value="1"/>
</dbReference>
<organism evidence="9 10">
    <name type="scientific">Cryptobacterium curtum (strain ATCC 700683 / DSM 15641 / CCUG 43107 / 12-3)</name>
    <dbReference type="NCBI Taxonomy" id="469378"/>
    <lineage>
        <taxon>Bacteria</taxon>
        <taxon>Bacillati</taxon>
        <taxon>Actinomycetota</taxon>
        <taxon>Coriobacteriia</taxon>
        <taxon>Eggerthellales</taxon>
        <taxon>Eggerthellaceae</taxon>
        <taxon>Cryptobacterium</taxon>
    </lineage>
</organism>
<evidence type="ECO:0000256" key="1">
    <source>
        <dbReference type="ARBA" id="ARBA00004790"/>
    </source>
</evidence>
<dbReference type="FunFam" id="3.40.50.620:FF:000106">
    <property type="entry name" value="Glutamine-dependent NAD(+) synthetase"/>
    <property type="match status" value="1"/>
</dbReference>
<dbReference type="CDD" id="cd00553">
    <property type="entry name" value="NAD_synthase"/>
    <property type="match status" value="1"/>
</dbReference>
<dbReference type="OrthoDB" id="9760188at2"/>
<dbReference type="KEGG" id="ccu:Ccur_11710"/>
<accession>C7MPL8</accession>
<dbReference type="Pfam" id="PF02540">
    <property type="entry name" value="NAD_synthase"/>
    <property type="match status" value="1"/>
</dbReference>
<dbReference type="GO" id="GO:0005524">
    <property type="term" value="F:ATP binding"/>
    <property type="evidence" value="ECO:0007669"/>
    <property type="project" value="UniProtKB-KW"/>
</dbReference>
<dbReference type="eggNOG" id="COG0171">
    <property type="taxonomic scope" value="Bacteria"/>
</dbReference>